<evidence type="ECO:0000313" key="2">
    <source>
        <dbReference type="Proteomes" id="UP000607653"/>
    </source>
</evidence>
<comment type="caution">
    <text evidence="1">The sequence shown here is derived from an EMBL/GenBank/DDBJ whole genome shotgun (WGS) entry which is preliminary data.</text>
</comment>
<dbReference type="EMBL" id="DUZY01000004">
    <property type="protein sequence ID" value="DAD36237.1"/>
    <property type="molecule type" value="Genomic_DNA"/>
</dbReference>
<protein>
    <submittedName>
        <fullName evidence="1">Uncharacterized protein</fullName>
    </submittedName>
</protein>
<gene>
    <name evidence="1" type="ORF">HUJ06_006877</name>
</gene>
<accession>A0A822YUK9</accession>
<proteinExistence type="predicted"/>
<dbReference type="Proteomes" id="UP000607653">
    <property type="component" value="Unassembled WGS sequence"/>
</dbReference>
<evidence type="ECO:0000313" key="1">
    <source>
        <dbReference type="EMBL" id="DAD36237.1"/>
    </source>
</evidence>
<sequence>MPHNYGLKMSTVINLMYLKINIEEGSSMIPERHRHDIQTCDQQTKTNHQQNTTLRWCLTVCLIDVLVNIVVVQINHKKFDFEPQIHSETMRPETQQNVFFKWLFYLFKSYI</sequence>
<organism evidence="1 2">
    <name type="scientific">Nelumbo nucifera</name>
    <name type="common">Sacred lotus</name>
    <dbReference type="NCBI Taxonomy" id="4432"/>
    <lineage>
        <taxon>Eukaryota</taxon>
        <taxon>Viridiplantae</taxon>
        <taxon>Streptophyta</taxon>
        <taxon>Embryophyta</taxon>
        <taxon>Tracheophyta</taxon>
        <taxon>Spermatophyta</taxon>
        <taxon>Magnoliopsida</taxon>
        <taxon>Proteales</taxon>
        <taxon>Nelumbonaceae</taxon>
        <taxon>Nelumbo</taxon>
    </lineage>
</organism>
<dbReference type="AlphaFoldDB" id="A0A822YUK9"/>
<keyword evidence="2" id="KW-1185">Reference proteome</keyword>
<reference evidence="1 2" key="1">
    <citation type="journal article" date="2020" name="Mol. Biol. Evol.">
        <title>Distinct Expression and Methylation Patterns for Genes with Different Fates following a Single Whole-Genome Duplication in Flowering Plants.</title>
        <authorList>
            <person name="Shi T."/>
            <person name="Rahmani R.S."/>
            <person name="Gugger P.F."/>
            <person name="Wang M."/>
            <person name="Li H."/>
            <person name="Zhang Y."/>
            <person name="Li Z."/>
            <person name="Wang Q."/>
            <person name="Van de Peer Y."/>
            <person name="Marchal K."/>
            <person name="Chen J."/>
        </authorList>
    </citation>
    <scope>NUCLEOTIDE SEQUENCE [LARGE SCALE GENOMIC DNA]</scope>
    <source>
        <tissue evidence="1">Leaf</tissue>
    </source>
</reference>
<name>A0A822YUK9_NELNU</name>